<dbReference type="EMBL" id="MN740298">
    <property type="protein sequence ID" value="QHT98959.1"/>
    <property type="molecule type" value="Genomic_DNA"/>
</dbReference>
<sequence length="505" mass="59396">MALLYDNDEYINKPLTSIVVILIYLIILIYIIILINSIYNFAIFFSNEASYNILISEKENSYSKNITESYQYRTLNYIKCFEEDNNKVVENDDKKQKKNPIAEENEPSKMTTLAGLGSLISANEKFSNEKDFSLLFEYNLYNIIFKLICIILFIIFCSVIINYFIRYFLKIKQYDVKGNLSVYNYIVGKNDMIIIIVAIFTLAVFSYLSIYKLYFIDTVYNEIYNIYKSILQLDIFILDECNKINIVDNYFFIMLKNIVIKKSGNKYIISPDYEKYIIENNIEKTENFKIKVSKFLILGFYKYIININKDIDIINKINNFIIHKNNNLETNKAISLRDYLPISLDEDNIESKINQHFNFNISNVDEIALLNSKKQNLISILSTLDTKLNLNNIVYNIIIYISILIGLNFIIVMLILFFTYRNNYDDDTKTSDKDRNFILIKEFISNVLEKIRKIFAKTEKEKKEEKIQNDIEIEEAKKSFPINLDFLCAGKKQYNTSSSNNNIKG</sequence>
<dbReference type="AlphaFoldDB" id="A0A6C0J249"/>
<reference evidence="3" key="1">
    <citation type="journal article" date="2020" name="Nature">
        <title>Giant virus diversity and host interactions through global metagenomics.</title>
        <authorList>
            <person name="Schulz F."/>
            <person name="Roux S."/>
            <person name="Paez-Espino D."/>
            <person name="Jungbluth S."/>
            <person name="Walsh D.A."/>
            <person name="Denef V.J."/>
            <person name="McMahon K.D."/>
            <person name="Konstantinidis K.T."/>
            <person name="Eloe-Fadrosh E.A."/>
            <person name="Kyrpides N.C."/>
            <person name="Woyke T."/>
        </authorList>
    </citation>
    <scope>NUCLEOTIDE SEQUENCE</scope>
    <source>
        <strain evidence="3">GVMAG-M-3300025695-21</strain>
    </source>
</reference>
<evidence type="ECO:0000256" key="1">
    <source>
        <dbReference type="SAM" id="Coils"/>
    </source>
</evidence>
<keyword evidence="2" id="KW-0472">Membrane</keyword>
<evidence type="ECO:0000256" key="2">
    <source>
        <dbReference type="SAM" id="Phobius"/>
    </source>
</evidence>
<feature type="transmembrane region" description="Helical" evidence="2">
    <location>
        <begin position="192"/>
        <end position="210"/>
    </location>
</feature>
<keyword evidence="2" id="KW-0812">Transmembrane</keyword>
<evidence type="ECO:0000313" key="3">
    <source>
        <dbReference type="EMBL" id="QHT98959.1"/>
    </source>
</evidence>
<keyword evidence="2" id="KW-1133">Transmembrane helix</keyword>
<organism evidence="3">
    <name type="scientific">viral metagenome</name>
    <dbReference type="NCBI Taxonomy" id="1070528"/>
    <lineage>
        <taxon>unclassified sequences</taxon>
        <taxon>metagenomes</taxon>
        <taxon>organismal metagenomes</taxon>
    </lineage>
</organism>
<feature type="coiled-coil region" evidence="1">
    <location>
        <begin position="448"/>
        <end position="477"/>
    </location>
</feature>
<feature type="transmembrane region" description="Helical" evidence="2">
    <location>
        <begin position="143"/>
        <end position="165"/>
    </location>
</feature>
<protein>
    <submittedName>
        <fullName evidence="3">Uncharacterized protein</fullName>
    </submittedName>
</protein>
<proteinExistence type="predicted"/>
<feature type="transmembrane region" description="Helical" evidence="2">
    <location>
        <begin position="397"/>
        <end position="420"/>
    </location>
</feature>
<feature type="transmembrane region" description="Helical" evidence="2">
    <location>
        <begin position="15"/>
        <end position="35"/>
    </location>
</feature>
<name>A0A6C0J249_9ZZZZ</name>
<accession>A0A6C0J249</accession>
<keyword evidence="1" id="KW-0175">Coiled coil</keyword>